<keyword evidence="2" id="KW-1185">Reference proteome</keyword>
<proteinExistence type="predicted"/>
<evidence type="ECO:0000313" key="2">
    <source>
        <dbReference type="Proteomes" id="UP000821837"/>
    </source>
</evidence>
<evidence type="ECO:0000313" key="1">
    <source>
        <dbReference type="EMBL" id="KAH7982045.1"/>
    </source>
</evidence>
<organism evidence="1 2">
    <name type="scientific">Rhipicephalus sanguineus</name>
    <name type="common">Brown dog tick</name>
    <name type="synonym">Ixodes sanguineus</name>
    <dbReference type="NCBI Taxonomy" id="34632"/>
    <lineage>
        <taxon>Eukaryota</taxon>
        <taxon>Metazoa</taxon>
        <taxon>Ecdysozoa</taxon>
        <taxon>Arthropoda</taxon>
        <taxon>Chelicerata</taxon>
        <taxon>Arachnida</taxon>
        <taxon>Acari</taxon>
        <taxon>Parasitiformes</taxon>
        <taxon>Ixodida</taxon>
        <taxon>Ixodoidea</taxon>
        <taxon>Ixodidae</taxon>
        <taxon>Rhipicephalinae</taxon>
        <taxon>Rhipicephalus</taxon>
        <taxon>Rhipicephalus</taxon>
    </lineage>
</organism>
<dbReference type="EMBL" id="JABSTV010001245">
    <property type="protein sequence ID" value="KAH7982045.1"/>
    <property type="molecule type" value="Genomic_DNA"/>
</dbReference>
<comment type="caution">
    <text evidence="1">The sequence shown here is derived from an EMBL/GenBank/DDBJ whole genome shotgun (WGS) entry which is preliminary data.</text>
</comment>
<protein>
    <submittedName>
        <fullName evidence="1">Uncharacterized protein</fullName>
    </submittedName>
</protein>
<accession>A0A9D4QHA3</accession>
<sequence>MTSTTQTTWTPEYDAARAKLRNSIFTIYEFRQAQQNADESLHALYARLRQLSRPCNLDNVDAETCLNEEDCSSMLNGTCPKWKSTPIETEWCSQYARMDSRAITKETDERCHEKPMNLNDLVSHQQIVAAAAVVASSMRTIKLSCMAQDIQSM</sequence>
<gene>
    <name evidence="1" type="ORF">HPB52_002768</name>
</gene>
<reference evidence="1" key="2">
    <citation type="submission" date="2021-09" db="EMBL/GenBank/DDBJ databases">
        <authorList>
            <person name="Jia N."/>
            <person name="Wang J."/>
            <person name="Shi W."/>
            <person name="Du L."/>
            <person name="Sun Y."/>
            <person name="Zhan W."/>
            <person name="Jiang J."/>
            <person name="Wang Q."/>
            <person name="Zhang B."/>
            <person name="Ji P."/>
            <person name="Sakyi L.B."/>
            <person name="Cui X."/>
            <person name="Yuan T."/>
            <person name="Jiang B."/>
            <person name="Yang W."/>
            <person name="Lam T.T.-Y."/>
            <person name="Chang Q."/>
            <person name="Ding S."/>
            <person name="Wang X."/>
            <person name="Zhu J."/>
            <person name="Ruan X."/>
            <person name="Zhao L."/>
            <person name="Wei J."/>
            <person name="Que T."/>
            <person name="Du C."/>
            <person name="Cheng J."/>
            <person name="Dai P."/>
            <person name="Han X."/>
            <person name="Huang E."/>
            <person name="Gao Y."/>
            <person name="Liu J."/>
            <person name="Shao H."/>
            <person name="Ye R."/>
            <person name="Li L."/>
            <person name="Wei W."/>
            <person name="Wang X."/>
            <person name="Wang C."/>
            <person name="Huo Q."/>
            <person name="Li W."/>
            <person name="Guo W."/>
            <person name="Chen H."/>
            <person name="Chen S."/>
            <person name="Zhou L."/>
            <person name="Zhou L."/>
            <person name="Ni X."/>
            <person name="Tian J."/>
            <person name="Zhou Y."/>
            <person name="Sheng Y."/>
            <person name="Liu T."/>
            <person name="Pan Y."/>
            <person name="Xia L."/>
            <person name="Li J."/>
            <person name="Zhao F."/>
            <person name="Cao W."/>
        </authorList>
    </citation>
    <scope>NUCLEOTIDE SEQUENCE</scope>
    <source>
        <strain evidence="1">Rsan-2018</strain>
        <tissue evidence="1">Larvae</tissue>
    </source>
</reference>
<dbReference type="AlphaFoldDB" id="A0A9D4QHA3"/>
<dbReference type="Proteomes" id="UP000821837">
    <property type="component" value="Chromosome 1"/>
</dbReference>
<reference evidence="1" key="1">
    <citation type="journal article" date="2020" name="Cell">
        <title>Large-Scale Comparative Analyses of Tick Genomes Elucidate Their Genetic Diversity and Vector Capacities.</title>
        <authorList>
            <consortium name="Tick Genome and Microbiome Consortium (TIGMIC)"/>
            <person name="Jia N."/>
            <person name="Wang J."/>
            <person name="Shi W."/>
            <person name="Du L."/>
            <person name="Sun Y."/>
            <person name="Zhan W."/>
            <person name="Jiang J.F."/>
            <person name="Wang Q."/>
            <person name="Zhang B."/>
            <person name="Ji P."/>
            <person name="Bell-Sakyi L."/>
            <person name="Cui X.M."/>
            <person name="Yuan T.T."/>
            <person name="Jiang B.G."/>
            <person name="Yang W.F."/>
            <person name="Lam T.T."/>
            <person name="Chang Q.C."/>
            <person name="Ding S.J."/>
            <person name="Wang X.J."/>
            <person name="Zhu J.G."/>
            <person name="Ruan X.D."/>
            <person name="Zhao L."/>
            <person name="Wei J.T."/>
            <person name="Ye R.Z."/>
            <person name="Que T.C."/>
            <person name="Du C.H."/>
            <person name="Zhou Y.H."/>
            <person name="Cheng J.X."/>
            <person name="Dai P.F."/>
            <person name="Guo W.B."/>
            <person name="Han X.H."/>
            <person name="Huang E.J."/>
            <person name="Li L.F."/>
            <person name="Wei W."/>
            <person name="Gao Y.C."/>
            <person name="Liu J.Z."/>
            <person name="Shao H.Z."/>
            <person name="Wang X."/>
            <person name="Wang C.C."/>
            <person name="Yang T.C."/>
            <person name="Huo Q.B."/>
            <person name="Li W."/>
            <person name="Chen H.Y."/>
            <person name="Chen S.E."/>
            <person name="Zhou L.G."/>
            <person name="Ni X.B."/>
            <person name="Tian J.H."/>
            <person name="Sheng Y."/>
            <person name="Liu T."/>
            <person name="Pan Y.S."/>
            <person name="Xia L.Y."/>
            <person name="Li J."/>
            <person name="Zhao F."/>
            <person name="Cao W.C."/>
        </authorList>
    </citation>
    <scope>NUCLEOTIDE SEQUENCE</scope>
    <source>
        <strain evidence="1">Rsan-2018</strain>
    </source>
</reference>
<name>A0A9D4QHA3_RHISA</name>